<accession>A0AAD4LMF9</accession>
<dbReference type="PANTHER" id="PTHR38248:SF2">
    <property type="entry name" value="FUNK1 11"/>
    <property type="match status" value="1"/>
</dbReference>
<evidence type="ECO:0000313" key="4">
    <source>
        <dbReference type="Proteomes" id="UP001201163"/>
    </source>
</evidence>
<feature type="region of interest" description="Disordered" evidence="1">
    <location>
        <begin position="1"/>
        <end position="21"/>
    </location>
</feature>
<evidence type="ECO:0000313" key="3">
    <source>
        <dbReference type="EMBL" id="KAH8997246.1"/>
    </source>
</evidence>
<dbReference type="Pfam" id="PF17667">
    <property type="entry name" value="Pkinase_fungal"/>
    <property type="match status" value="1"/>
</dbReference>
<dbReference type="EMBL" id="JAKELL010000007">
    <property type="protein sequence ID" value="KAH8997246.1"/>
    <property type="molecule type" value="Genomic_DNA"/>
</dbReference>
<sequence length="670" mass="76218">MSGYQSCGASVHTGSNNPPDVNDEILREFNRAIFTVDLTAHGASLQADPDDVQNVFDHLRRNYSLTCEALFRDEESTPVAPRLPPSGFKFTAEKESYEPLTHFLNIVVHAANTCLTHMRYLKDLYFDVHDVEMGFLHPRTPDGPKIVWEDVAVIIEVKGHTLDLVKQLATYARNHLSLNRRRSFSITIAFDHKALTMCFLCFHRSGVSASELLKLNEEDGLRSVIEHMVGMLSIRDEAGFGLDTTRVNDMYHLNGRYYAIVRTIQNRDSIHGRATAVYRLKSQNTDIPDIPEWKSRELTLVDRVPQLPEEMVYKLSYQTDGRPSEGTLLSRFFGQFGIVDIIGYHVCTAEESFGSTAHHLLNAQFWKLADDSPVGSPEIKQLHCTAMSLEGLPLLDTSDKVAGIPTPAGLVEIILHSMIGHYNLFLGGVLHRDVSSGNILRLREPINRTPGLSMGLLGLHDQDVKLCRGFLVDGDHAIEWCTDAITPSLERSGTLPFMSTRLLHDWRLERLVLHTAVDDLESFLWVLVWSLVCIFKKFAKITNTNSRIHDLWRSLSSRNFFEILVREDSAKEWTDKVFRDLIRDWLRISKRFRTDVDELQETLIELVNDGDGSASDTSGTQKRIFDELNDHSGKVYKEFIQSGYRHLQTIRMFSNWEDVVSFNGELLLNK</sequence>
<keyword evidence="4" id="KW-1185">Reference proteome</keyword>
<evidence type="ECO:0000259" key="2">
    <source>
        <dbReference type="Pfam" id="PF17667"/>
    </source>
</evidence>
<protein>
    <recommendedName>
        <fullName evidence="2">Fungal-type protein kinase domain-containing protein</fullName>
    </recommendedName>
</protein>
<dbReference type="InterPro" id="IPR011009">
    <property type="entry name" value="Kinase-like_dom_sf"/>
</dbReference>
<evidence type="ECO:0000256" key="1">
    <source>
        <dbReference type="SAM" id="MobiDB-lite"/>
    </source>
</evidence>
<organism evidence="3 4">
    <name type="scientific">Lactarius akahatsu</name>
    <dbReference type="NCBI Taxonomy" id="416441"/>
    <lineage>
        <taxon>Eukaryota</taxon>
        <taxon>Fungi</taxon>
        <taxon>Dikarya</taxon>
        <taxon>Basidiomycota</taxon>
        <taxon>Agaricomycotina</taxon>
        <taxon>Agaricomycetes</taxon>
        <taxon>Russulales</taxon>
        <taxon>Russulaceae</taxon>
        <taxon>Lactarius</taxon>
    </lineage>
</organism>
<dbReference type="AlphaFoldDB" id="A0AAD4LMF9"/>
<feature type="compositionally biased region" description="Polar residues" evidence="1">
    <location>
        <begin position="1"/>
        <end position="19"/>
    </location>
</feature>
<dbReference type="SUPFAM" id="SSF56112">
    <property type="entry name" value="Protein kinase-like (PK-like)"/>
    <property type="match status" value="1"/>
</dbReference>
<reference evidence="3" key="1">
    <citation type="submission" date="2022-01" db="EMBL/GenBank/DDBJ databases">
        <title>Comparative genomics reveals a dynamic genome evolution in the ectomycorrhizal milk-cap (Lactarius) mushrooms.</title>
        <authorList>
            <consortium name="DOE Joint Genome Institute"/>
            <person name="Lebreton A."/>
            <person name="Tang N."/>
            <person name="Kuo A."/>
            <person name="LaButti K."/>
            <person name="Drula E."/>
            <person name="Barry K."/>
            <person name="Clum A."/>
            <person name="Lipzen A."/>
            <person name="Mousain D."/>
            <person name="Ng V."/>
            <person name="Wang R."/>
            <person name="Wang X."/>
            <person name="Dai Y."/>
            <person name="Henrissat B."/>
            <person name="Grigoriev I.V."/>
            <person name="Guerin-Laguette A."/>
            <person name="Yu F."/>
            <person name="Martin F.M."/>
        </authorList>
    </citation>
    <scope>NUCLEOTIDE SEQUENCE</scope>
    <source>
        <strain evidence="3">QP</strain>
    </source>
</reference>
<dbReference type="PANTHER" id="PTHR38248">
    <property type="entry name" value="FUNK1 6"/>
    <property type="match status" value="1"/>
</dbReference>
<comment type="caution">
    <text evidence="3">The sequence shown here is derived from an EMBL/GenBank/DDBJ whole genome shotgun (WGS) entry which is preliminary data.</text>
</comment>
<dbReference type="Proteomes" id="UP001201163">
    <property type="component" value="Unassembled WGS sequence"/>
</dbReference>
<proteinExistence type="predicted"/>
<gene>
    <name evidence="3" type="ORF">EDB92DRAFT_2112009</name>
</gene>
<name>A0AAD4LMF9_9AGAM</name>
<feature type="domain" description="Fungal-type protein kinase" evidence="2">
    <location>
        <begin position="145"/>
        <end position="529"/>
    </location>
</feature>
<dbReference type="InterPro" id="IPR040976">
    <property type="entry name" value="Pkinase_fungal"/>
</dbReference>